<dbReference type="SUPFAM" id="SSF56672">
    <property type="entry name" value="DNA/RNA polymerases"/>
    <property type="match status" value="1"/>
</dbReference>
<organism evidence="2 3">
    <name type="scientific">Ancylostoma ceylanicum</name>
    <dbReference type="NCBI Taxonomy" id="53326"/>
    <lineage>
        <taxon>Eukaryota</taxon>
        <taxon>Metazoa</taxon>
        <taxon>Ecdysozoa</taxon>
        <taxon>Nematoda</taxon>
        <taxon>Chromadorea</taxon>
        <taxon>Rhabditida</taxon>
        <taxon>Rhabditina</taxon>
        <taxon>Rhabditomorpha</taxon>
        <taxon>Strongyloidea</taxon>
        <taxon>Ancylostomatidae</taxon>
        <taxon>Ancylostomatinae</taxon>
        <taxon>Ancylostoma</taxon>
    </lineage>
</organism>
<evidence type="ECO:0000259" key="1">
    <source>
        <dbReference type="PROSITE" id="PS50878"/>
    </source>
</evidence>
<reference evidence="2 3" key="1">
    <citation type="submission" date="2013-05" db="EMBL/GenBank/DDBJ databases">
        <title>Draft genome of the parasitic nematode Anyclostoma ceylanicum.</title>
        <authorList>
            <person name="Mitreva M."/>
        </authorList>
    </citation>
    <scope>NUCLEOTIDE SEQUENCE [LARGE SCALE GENOMIC DNA]</scope>
</reference>
<dbReference type="Pfam" id="PF00078">
    <property type="entry name" value="RVT_1"/>
    <property type="match status" value="1"/>
</dbReference>
<dbReference type="Gene3D" id="3.30.70.270">
    <property type="match status" value="1"/>
</dbReference>
<keyword evidence="3" id="KW-1185">Reference proteome</keyword>
<dbReference type="EMBL" id="KE124807">
    <property type="protein sequence ID" value="EPB78671.1"/>
    <property type="molecule type" value="Genomic_DNA"/>
</dbReference>
<dbReference type="InterPro" id="IPR043502">
    <property type="entry name" value="DNA/RNA_pol_sf"/>
</dbReference>
<name>A0A0D6M895_9BILA</name>
<feature type="domain" description="Reverse transcriptase" evidence="1">
    <location>
        <begin position="1"/>
        <end position="81"/>
    </location>
</feature>
<dbReference type="InterPro" id="IPR000477">
    <property type="entry name" value="RT_dom"/>
</dbReference>
<evidence type="ECO:0000313" key="2">
    <source>
        <dbReference type="EMBL" id="EPB78671.1"/>
    </source>
</evidence>
<dbReference type="PROSITE" id="PS50878">
    <property type="entry name" value="RT_POL"/>
    <property type="match status" value="1"/>
</dbReference>
<proteinExistence type="predicted"/>
<gene>
    <name evidence="2" type="ORF">ANCCEY_02190</name>
</gene>
<dbReference type="PANTHER" id="PTHR47027">
    <property type="entry name" value="REVERSE TRANSCRIPTASE DOMAIN-CONTAINING PROTEIN"/>
    <property type="match status" value="1"/>
</dbReference>
<dbReference type="AlphaFoldDB" id="A0A0D6M895"/>
<dbReference type="InterPro" id="IPR043128">
    <property type="entry name" value="Rev_trsase/Diguanyl_cyclase"/>
</dbReference>
<dbReference type="Proteomes" id="UP000054495">
    <property type="component" value="Unassembled WGS sequence"/>
</dbReference>
<accession>A0A0D6M895</accession>
<dbReference type="PANTHER" id="PTHR47027:SF20">
    <property type="entry name" value="REVERSE TRANSCRIPTASE-LIKE PROTEIN WITH RNA-DIRECTED DNA POLYMERASE DOMAIN"/>
    <property type="match status" value="1"/>
</dbReference>
<evidence type="ECO:0000313" key="3">
    <source>
        <dbReference type="Proteomes" id="UP000054495"/>
    </source>
</evidence>
<protein>
    <recommendedName>
        <fullName evidence="1">Reverse transcriptase domain-containing protein</fullName>
    </recommendedName>
</protein>
<sequence>MVIRRLNWKKGIRIDEEHLTHLQFADDLVLLGEDADTVQKMLSELEKEGRKVGLKINRSKTKLMRSECARKKPITLEGEATDKKKMSFERALWQTEAFVKGNTIDIR</sequence>